<dbReference type="OrthoDB" id="10499at2157"/>
<keyword evidence="5" id="KW-1185">Reference proteome</keyword>
<dbReference type="HAMAP" id="MF_01440">
    <property type="entry name" value="CheD"/>
    <property type="match status" value="1"/>
</dbReference>
<dbReference type="AlphaFoldDB" id="A0A8G1A307"/>
<dbReference type="RefSeq" id="WP_220681552.1">
    <property type="nucleotide sequence ID" value="NZ_CP037968.1"/>
</dbReference>
<dbReference type="EC" id="3.5.1.44" evidence="3"/>
<evidence type="ECO:0000256" key="1">
    <source>
        <dbReference type="ARBA" id="ARBA00022500"/>
    </source>
</evidence>
<dbReference type="GO" id="GO:0006935">
    <property type="term" value="P:chemotaxis"/>
    <property type="evidence" value="ECO:0007669"/>
    <property type="project" value="UniProtKB-UniRule"/>
</dbReference>
<keyword evidence="2 3" id="KW-0378">Hydrolase</keyword>
<dbReference type="EMBL" id="CP037968">
    <property type="protein sequence ID" value="QYZ80242.1"/>
    <property type="molecule type" value="Genomic_DNA"/>
</dbReference>
<proteinExistence type="inferred from homology"/>
<sequence length="163" mass="17516">MAEFRPIDVNARFIGIGEYYVGRDAMTTIGLGSCIALILHDERHEVGAMAHVMLPESKGQTDRPGKYADTALATLLEGLGPFGSRNGSIRAKMVGGANMFGFNDNNLNIGERNIEAVHRVLDERRIALDAEDVGGKVGRSVMYNPKAGGTIVVRRADGVCAEL</sequence>
<gene>
    <name evidence="3" type="primary">cheD</name>
    <name evidence="4" type="ORF">E2N92_12780</name>
</gene>
<dbReference type="PANTHER" id="PTHR35147">
    <property type="entry name" value="CHEMORECEPTOR GLUTAMINE DEAMIDASE CHED-RELATED"/>
    <property type="match status" value="1"/>
</dbReference>
<evidence type="ECO:0000256" key="3">
    <source>
        <dbReference type="HAMAP-Rule" id="MF_01440"/>
    </source>
</evidence>
<evidence type="ECO:0000313" key="5">
    <source>
        <dbReference type="Proteomes" id="UP000826709"/>
    </source>
</evidence>
<dbReference type="InterPro" id="IPR005659">
    <property type="entry name" value="Chemorcpt_Glu_NH3ase_CheD"/>
</dbReference>
<evidence type="ECO:0000256" key="2">
    <source>
        <dbReference type="ARBA" id="ARBA00022801"/>
    </source>
</evidence>
<dbReference type="KEGG" id="mfk:E2N92_12780"/>
<dbReference type="Proteomes" id="UP000826709">
    <property type="component" value="Chromosome"/>
</dbReference>
<dbReference type="CDD" id="cd16352">
    <property type="entry name" value="CheD"/>
    <property type="match status" value="1"/>
</dbReference>
<protein>
    <recommendedName>
        <fullName evidence="3">Probable chemoreceptor glutamine deamidase CheD</fullName>
        <ecNumber evidence="3">3.5.1.44</ecNumber>
    </recommendedName>
</protein>
<dbReference type="InterPro" id="IPR011324">
    <property type="entry name" value="Cytotoxic_necrot_fac-like_cat"/>
</dbReference>
<comment type="function">
    <text evidence="3">Probably deamidates glutamine residues to glutamate on methyl-accepting chemotaxis receptors (MCPs), playing an important role in chemotaxis.</text>
</comment>
<dbReference type="Pfam" id="PF03975">
    <property type="entry name" value="CheD"/>
    <property type="match status" value="1"/>
</dbReference>
<reference evidence="4" key="2">
    <citation type="submission" date="2019-03" db="EMBL/GenBank/DDBJ databases">
        <authorList>
            <person name="Chen S.-C."/>
            <person name="Wu S.-Y."/>
            <person name="Lai M.-C."/>
        </authorList>
    </citation>
    <scope>NUCLEOTIDE SEQUENCE</scope>
    <source>
        <strain evidence="4">ML15</strain>
    </source>
</reference>
<dbReference type="PANTHER" id="PTHR35147:SF1">
    <property type="entry name" value="CHEMORECEPTOR GLUTAMINE DEAMIDASE CHED-RELATED"/>
    <property type="match status" value="1"/>
</dbReference>
<dbReference type="SUPFAM" id="SSF64438">
    <property type="entry name" value="CNF1/YfiH-like putative cysteine hydrolases"/>
    <property type="match status" value="1"/>
</dbReference>
<dbReference type="InterPro" id="IPR038592">
    <property type="entry name" value="CheD-like_sf"/>
</dbReference>
<reference evidence="4" key="1">
    <citation type="journal article" date="2005" name="Int. J. Syst. Evol. Microbiol.">
        <title>Methanofollis formosanus sp. nov., isolated from a fish pond.</title>
        <authorList>
            <person name="Wu S.Y."/>
            <person name="Chen S.C."/>
            <person name="Lai M.C."/>
        </authorList>
    </citation>
    <scope>NUCLEOTIDE SEQUENCE</scope>
    <source>
        <strain evidence="4">ML15</strain>
    </source>
</reference>
<dbReference type="GO" id="GO:0050568">
    <property type="term" value="F:protein-glutamine glutaminase activity"/>
    <property type="evidence" value="ECO:0007669"/>
    <property type="project" value="UniProtKB-UniRule"/>
</dbReference>
<keyword evidence="1 3" id="KW-0145">Chemotaxis</keyword>
<comment type="similarity">
    <text evidence="3">Belongs to the CheD family.</text>
</comment>
<comment type="catalytic activity">
    <reaction evidence="3">
        <text>L-glutaminyl-[protein] + H2O = L-glutamyl-[protein] + NH4(+)</text>
        <dbReference type="Rhea" id="RHEA:16441"/>
        <dbReference type="Rhea" id="RHEA-COMP:10207"/>
        <dbReference type="Rhea" id="RHEA-COMP:10208"/>
        <dbReference type="ChEBI" id="CHEBI:15377"/>
        <dbReference type="ChEBI" id="CHEBI:28938"/>
        <dbReference type="ChEBI" id="CHEBI:29973"/>
        <dbReference type="ChEBI" id="CHEBI:30011"/>
        <dbReference type="EC" id="3.5.1.44"/>
    </reaction>
</comment>
<organism evidence="4 5">
    <name type="scientific">Methanofollis formosanus</name>
    <dbReference type="NCBI Taxonomy" id="299308"/>
    <lineage>
        <taxon>Archaea</taxon>
        <taxon>Methanobacteriati</taxon>
        <taxon>Methanobacteriota</taxon>
        <taxon>Stenosarchaea group</taxon>
        <taxon>Methanomicrobia</taxon>
        <taxon>Methanomicrobiales</taxon>
        <taxon>Methanomicrobiaceae</taxon>
        <taxon>Methanofollis</taxon>
    </lineage>
</organism>
<evidence type="ECO:0000313" key="4">
    <source>
        <dbReference type="EMBL" id="QYZ80242.1"/>
    </source>
</evidence>
<accession>A0A8G1A307</accession>
<dbReference type="Gene3D" id="3.30.1330.200">
    <property type="match status" value="1"/>
</dbReference>
<name>A0A8G1A307_9EURY</name>